<dbReference type="SUPFAM" id="SSF53474">
    <property type="entry name" value="alpha/beta-Hydrolases"/>
    <property type="match status" value="1"/>
</dbReference>
<feature type="chain" id="PRO_5020269340" evidence="1">
    <location>
        <begin position="25"/>
        <end position="691"/>
    </location>
</feature>
<keyword evidence="1" id="KW-0732">Signal</keyword>
<dbReference type="AlphaFoldDB" id="A0A4R3LJL6"/>
<dbReference type="Proteomes" id="UP000294599">
    <property type="component" value="Unassembled WGS sequence"/>
</dbReference>
<sequence length="691" mass="73115">MHLRHVSGLLLLAALALAAGVARAAWERQGQTPSGAVYRMAVPEGWRSGDGLVVFQRDLSFELDLAPDLGPLAQLQLEQGYAVVASGYSQAGWAVFASGRDNAELVERFAADVGEPGRVLTYGTAMGGYIALQMAQDPRIAVDGVLALCPLAAGHRRWDEALDLRVVYDAVCNGVPGGGLPAAADQSWLLEAGQISAAGLADIVGRAGVCLGIDVRPEQREPAQQARLDVLKARSGLADDAAVLPRLAWATVGLSDLLRDRGKLAGAAAVGNSGVDYGDAAINARVHRVAADAFAALEFRLQSGLRPGGQARVVSLHGQADEVVGAAHQASLRALWPDARLLLAHAATTEPAGCGLSAAEIESAWDTLLAWVDAPQAPAPDAVELQARCLERIANGDSSGECRIDPAFEGDVDGAAFRSRGLAVDRLDARFSGDWIDTDHPGEQWSLELLEGGGALIYGLTFPAAGEGGEQFWLIGSGRADGNGIAFDEVHSLQGGGFGEDFDPSHARFRPWGMLRMVFDDCGVARLRYSAGASFGRGERRLLQARGLAGGDCDNDGAKAAEGLAALSGSWYDPQRPGQGATLNIDVNGSARLVLMGYDPRQGQPAWLQAGGHIDFLGRARFERVQRALGPRFDREQGGTLQLRDWGRIEIDFPDCDHAVLRYRGPDAEWGSGRLQLQRLTRPLGVGDCGL</sequence>
<proteinExistence type="predicted"/>
<reference evidence="2 3" key="1">
    <citation type="submission" date="2019-03" db="EMBL/GenBank/DDBJ databases">
        <title>Genomic Encyclopedia of Type Strains, Phase IV (KMG-IV): sequencing the most valuable type-strain genomes for metagenomic binning, comparative biology and taxonomic classification.</title>
        <authorList>
            <person name="Goeker M."/>
        </authorList>
    </citation>
    <scope>NUCLEOTIDE SEQUENCE [LARGE SCALE GENOMIC DNA]</scope>
    <source>
        <strain evidence="2 3">DSM 21944</strain>
    </source>
</reference>
<dbReference type="Gene3D" id="3.40.50.1820">
    <property type="entry name" value="alpha/beta hydrolase"/>
    <property type="match status" value="1"/>
</dbReference>
<gene>
    <name evidence="2" type="ORF">EDC25_103112</name>
</gene>
<organism evidence="2 3">
    <name type="scientific">Pseudofulvimonas gallinarii</name>
    <dbReference type="NCBI Taxonomy" id="634155"/>
    <lineage>
        <taxon>Bacteria</taxon>
        <taxon>Pseudomonadati</taxon>
        <taxon>Pseudomonadota</taxon>
        <taxon>Gammaproteobacteria</taxon>
        <taxon>Lysobacterales</taxon>
        <taxon>Rhodanobacteraceae</taxon>
        <taxon>Pseudofulvimonas</taxon>
    </lineage>
</organism>
<dbReference type="InterPro" id="IPR029058">
    <property type="entry name" value="AB_hydrolase_fold"/>
</dbReference>
<accession>A0A4R3LJL6</accession>
<dbReference type="OrthoDB" id="5927922at2"/>
<name>A0A4R3LJL6_9GAMM</name>
<feature type="signal peptide" evidence="1">
    <location>
        <begin position="1"/>
        <end position="24"/>
    </location>
</feature>
<dbReference type="EMBL" id="SMAF01000003">
    <property type="protein sequence ID" value="TCT00344.1"/>
    <property type="molecule type" value="Genomic_DNA"/>
</dbReference>
<keyword evidence="3" id="KW-1185">Reference proteome</keyword>
<evidence type="ECO:0000256" key="1">
    <source>
        <dbReference type="SAM" id="SignalP"/>
    </source>
</evidence>
<protein>
    <submittedName>
        <fullName evidence="2">Uncharacterized protein</fullName>
    </submittedName>
</protein>
<evidence type="ECO:0000313" key="2">
    <source>
        <dbReference type="EMBL" id="TCT00344.1"/>
    </source>
</evidence>
<dbReference type="RefSeq" id="WP_132577234.1">
    <property type="nucleotide sequence ID" value="NZ_JBHLWF010000007.1"/>
</dbReference>
<comment type="caution">
    <text evidence="2">The sequence shown here is derived from an EMBL/GenBank/DDBJ whole genome shotgun (WGS) entry which is preliminary data.</text>
</comment>
<evidence type="ECO:0000313" key="3">
    <source>
        <dbReference type="Proteomes" id="UP000294599"/>
    </source>
</evidence>